<dbReference type="Proteomes" id="UP001151760">
    <property type="component" value="Unassembled WGS sequence"/>
</dbReference>
<name>A0ABQ5DKI6_9ASTR</name>
<organism evidence="2 3">
    <name type="scientific">Tanacetum coccineum</name>
    <dbReference type="NCBI Taxonomy" id="301880"/>
    <lineage>
        <taxon>Eukaryota</taxon>
        <taxon>Viridiplantae</taxon>
        <taxon>Streptophyta</taxon>
        <taxon>Embryophyta</taxon>
        <taxon>Tracheophyta</taxon>
        <taxon>Spermatophyta</taxon>
        <taxon>Magnoliopsida</taxon>
        <taxon>eudicotyledons</taxon>
        <taxon>Gunneridae</taxon>
        <taxon>Pentapetalae</taxon>
        <taxon>asterids</taxon>
        <taxon>campanulids</taxon>
        <taxon>Asterales</taxon>
        <taxon>Asteraceae</taxon>
        <taxon>Asteroideae</taxon>
        <taxon>Anthemideae</taxon>
        <taxon>Anthemidinae</taxon>
        <taxon>Tanacetum</taxon>
    </lineage>
</organism>
<feature type="compositionally biased region" description="Polar residues" evidence="1">
    <location>
        <begin position="1"/>
        <end position="11"/>
    </location>
</feature>
<feature type="compositionally biased region" description="Acidic residues" evidence="1">
    <location>
        <begin position="27"/>
        <end position="59"/>
    </location>
</feature>
<dbReference type="EMBL" id="BQNB010015394">
    <property type="protein sequence ID" value="GJT39535.1"/>
    <property type="molecule type" value="Genomic_DNA"/>
</dbReference>
<keyword evidence="3" id="KW-1185">Reference proteome</keyword>
<accession>A0ABQ5DKI6</accession>
<comment type="caution">
    <text evidence="2">The sequence shown here is derived from an EMBL/GenBank/DDBJ whole genome shotgun (WGS) entry which is preliminary data.</text>
</comment>
<proteinExistence type="predicted"/>
<feature type="region of interest" description="Disordered" evidence="1">
    <location>
        <begin position="1"/>
        <end position="59"/>
    </location>
</feature>
<protein>
    <submittedName>
        <fullName evidence="2">Uncharacterized protein</fullName>
    </submittedName>
</protein>
<evidence type="ECO:0000256" key="1">
    <source>
        <dbReference type="SAM" id="MobiDB-lite"/>
    </source>
</evidence>
<reference evidence="2" key="2">
    <citation type="submission" date="2022-01" db="EMBL/GenBank/DDBJ databases">
        <authorList>
            <person name="Yamashiro T."/>
            <person name="Shiraishi A."/>
            <person name="Satake H."/>
            <person name="Nakayama K."/>
        </authorList>
    </citation>
    <scope>NUCLEOTIDE SEQUENCE</scope>
</reference>
<gene>
    <name evidence="2" type="ORF">Tco_0939400</name>
</gene>
<sequence>MKLPLPSNTALKVTKTKCDSKQQMSQESDDDMEYDPSDVEGDDEVVLTDEESSDSDDEDEVAMIFFRIETMYFEL</sequence>
<evidence type="ECO:0000313" key="3">
    <source>
        <dbReference type="Proteomes" id="UP001151760"/>
    </source>
</evidence>
<evidence type="ECO:0000313" key="2">
    <source>
        <dbReference type="EMBL" id="GJT39535.1"/>
    </source>
</evidence>
<reference evidence="2" key="1">
    <citation type="journal article" date="2022" name="Int. J. Mol. Sci.">
        <title>Draft Genome of Tanacetum Coccineum: Genomic Comparison of Closely Related Tanacetum-Family Plants.</title>
        <authorList>
            <person name="Yamashiro T."/>
            <person name="Shiraishi A."/>
            <person name="Nakayama K."/>
            <person name="Satake H."/>
        </authorList>
    </citation>
    <scope>NUCLEOTIDE SEQUENCE</scope>
</reference>